<accession>A0A5D0HJS7</accession>
<evidence type="ECO:0000256" key="8">
    <source>
        <dbReference type="ARBA" id="ARBA00023065"/>
    </source>
</evidence>
<gene>
    <name evidence="14" type="ORF">FUA24_18110</name>
</gene>
<keyword evidence="8" id="KW-0406">Ion transport</keyword>
<comment type="caution">
    <text evidence="14">The sequence shown here is derived from an EMBL/GenBank/DDBJ whole genome shotgun (WGS) entry which is preliminary data.</text>
</comment>
<evidence type="ECO:0000256" key="9">
    <source>
        <dbReference type="ARBA" id="ARBA00023136"/>
    </source>
</evidence>
<proteinExistence type="predicted"/>
<feature type="transmembrane region" description="Helical" evidence="11">
    <location>
        <begin position="88"/>
        <end position="110"/>
    </location>
</feature>
<dbReference type="Pfam" id="PF17655">
    <property type="entry name" value="IRK_C"/>
    <property type="match status" value="1"/>
</dbReference>
<dbReference type="RefSeq" id="WP_148544480.1">
    <property type="nucleotide sequence ID" value="NZ_VSDQ01000718.1"/>
</dbReference>
<dbReference type="InterPro" id="IPR014756">
    <property type="entry name" value="Ig_E-set"/>
</dbReference>
<keyword evidence="6" id="KW-0630">Potassium</keyword>
<dbReference type="InterPro" id="IPR016449">
    <property type="entry name" value="K_chnl_inward-rec_Kir"/>
</dbReference>
<feature type="domain" description="Inward rectifier potassium channel C-terminal" evidence="13">
    <location>
        <begin position="151"/>
        <end position="305"/>
    </location>
</feature>
<evidence type="ECO:0000256" key="7">
    <source>
        <dbReference type="ARBA" id="ARBA00022989"/>
    </source>
</evidence>
<dbReference type="InterPro" id="IPR013518">
    <property type="entry name" value="K_chnl_inward-rec_Kir_cyto"/>
</dbReference>
<dbReference type="PANTHER" id="PTHR11767">
    <property type="entry name" value="INWARD RECTIFIER POTASSIUM CHANNEL"/>
    <property type="match status" value="1"/>
</dbReference>
<dbReference type="GO" id="GO:0005886">
    <property type="term" value="C:plasma membrane"/>
    <property type="evidence" value="ECO:0007669"/>
    <property type="project" value="TreeGrafter"/>
</dbReference>
<evidence type="ECO:0000256" key="6">
    <source>
        <dbReference type="ARBA" id="ARBA00022958"/>
    </source>
</evidence>
<dbReference type="EMBL" id="VSDQ01000718">
    <property type="protein sequence ID" value="TYA71495.1"/>
    <property type="molecule type" value="Genomic_DNA"/>
</dbReference>
<dbReference type="InterPro" id="IPR041647">
    <property type="entry name" value="IRK_C"/>
</dbReference>
<evidence type="ECO:0000313" key="14">
    <source>
        <dbReference type="EMBL" id="TYA71495.1"/>
    </source>
</evidence>
<evidence type="ECO:0000313" key="15">
    <source>
        <dbReference type="Proteomes" id="UP000323930"/>
    </source>
</evidence>
<name>A0A5D0HJS7_9FLAO</name>
<keyword evidence="2" id="KW-0813">Transport</keyword>
<evidence type="ECO:0000256" key="3">
    <source>
        <dbReference type="ARBA" id="ARBA00022538"/>
    </source>
</evidence>
<dbReference type="AlphaFoldDB" id="A0A5D0HJS7"/>
<dbReference type="Gene3D" id="1.10.287.70">
    <property type="match status" value="1"/>
</dbReference>
<dbReference type="Proteomes" id="UP000323930">
    <property type="component" value="Unassembled WGS sequence"/>
</dbReference>
<dbReference type="Pfam" id="PF07885">
    <property type="entry name" value="Ion_trans_2"/>
    <property type="match status" value="1"/>
</dbReference>
<keyword evidence="5" id="KW-0851">Voltage-gated channel</keyword>
<keyword evidence="7 11" id="KW-1133">Transmembrane helix</keyword>
<comment type="subcellular location">
    <subcellularLocation>
        <location evidence="1">Membrane</location>
        <topology evidence="1">Multi-pass membrane protein</topology>
    </subcellularLocation>
</comment>
<dbReference type="Gene3D" id="2.60.40.1400">
    <property type="entry name" value="G protein-activated inward rectifier potassium channel 1"/>
    <property type="match status" value="1"/>
</dbReference>
<evidence type="ECO:0000256" key="5">
    <source>
        <dbReference type="ARBA" id="ARBA00022882"/>
    </source>
</evidence>
<evidence type="ECO:0000256" key="4">
    <source>
        <dbReference type="ARBA" id="ARBA00022692"/>
    </source>
</evidence>
<evidence type="ECO:0000259" key="13">
    <source>
        <dbReference type="Pfam" id="PF17655"/>
    </source>
</evidence>
<sequence length="307" mass="35376">MGEKIKDPGLGNASAPFAERMMNPNGSFNIIHLNKTRRFSEAYNFLVSISWGYFFFLTFLMGLLINAFFALVYLVIGIEEITASTGNLLNDFLNAFFFSAQTFTTLGYGAMAPNGVLSGIISSFEAFLGLVIFAFVTGLLYGRFSKPKAAIRFSEHIVLRDFKHTKAIMFRIVNNRKSVMIYPKVAVTLSLTKQNNLGHFVNEFYNLPLERKSINYLPTTWTIVHEIDKDSPLFEFSKEELKEQTGELLIMISYYDESFNQEIHQMHSYTLNELHLDYKFTRAYYYNEKGKMVLDHRLFDCVEKLKS</sequence>
<evidence type="ECO:0000256" key="2">
    <source>
        <dbReference type="ARBA" id="ARBA00022448"/>
    </source>
</evidence>
<dbReference type="PRINTS" id="PR01320">
    <property type="entry name" value="KIRCHANNEL"/>
</dbReference>
<dbReference type="GO" id="GO:0034765">
    <property type="term" value="P:regulation of monoatomic ion transmembrane transport"/>
    <property type="evidence" value="ECO:0007669"/>
    <property type="project" value="TreeGrafter"/>
</dbReference>
<feature type="transmembrane region" description="Helical" evidence="11">
    <location>
        <begin position="116"/>
        <end position="142"/>
    </location>
</feature>
<evidence type="ECO:0000256" key="1">
    <source>
        <dbReference type="ARBA" id="ARBA00004141"/>
    </source>
</evidence>
<keyword evidence="15" id="KW-1185">Reference proteome</keyword>
<dbReference type="SUPFAM" id="SSF81296">
    <property type="entry name" value="E set domains"/>
    <property type="match status" value="1"/>
</dbReference>
<reference evidence="14 15" key="1">
    <citation type="submission" date="2019-08" db="EMBL/GenBank/DDBJ databases">
        <title>Seonamhaeicola sediminis sp. nov., isolated from marine sediment.</title>
        <authorList>
            <person name="Cao W.R."/>
        </authorList>
    </citation>
    <scope>NUCLEOTIDE SEQUENCE [LARGE SCALE GENOMIC DNA]</scope>
    <source>
        <strain evidence="14 15">B011</strain>
    </source>
</reference>
<dbReference type="SUPFAM" id="SSF81324">
    <property type="entry name" value="Voltage-gated potassium channels"/>
    <property type="match status" value="1"/>
</dbReference>
<keyword evidence="3" id="KW-0633">Potassium transport</keyword>
<dbReference type="OrthoDB" id="9813518at2"/>
<organism evidence="14 15">
    <name type="scientific">Seonamhaeicola marinus</name>
    <dbReference type="NCBI Taxonomy" id="1912246"/>
    <lineage>
        <taxon>Bacteria</taxon>
        <taxon>Pseudomonadati</taxon>
        <taxon>Bacteroidota</taxon>
        <taxon>Flavobacteriia</taxon>
        <taxon>Flavobacteriales</taxon>
        <taxon>Flavobacteriaceae</taxon>
    </lineage>
</organism>
<evidence type="ECO:0000259" key="12">
    <source>
        <dbReference type="Pfam" id="PF07885"/>
    </source>
</evidence>
<dbReference type="GO" id="GO:1990573">
    <property type="term" value="P:potassium ion import across plasma membrane"/>
    <property type="evidence" value="ECO:0007669"/>
    <property type="project" value="TreeGrafter"/>
</dbReference>
<dbReference type="PANTHER" id="PTHR11767:SF102">
    <property type="entry name" value="INWARDLY RECTIFYING POTASSIUM CHANNEL 1, ISOFORM F"/>
    <property type="match status" value="1"/>
</dbReference>
<evidence type="ECO:0000256" key="10">
    <source>
        <dbReference type="ARBA" id="ARBA00023303"/>
    </source>
</evidence>
<protein>
    <submittedName>
        <fullName evidence="14">Ion transporter</fullName>
    </submittedName>
</protein>
<dbReference type="GO" id="GO:0034702">
    <property type="term" value="C:monoatomic ion channel complex"/>
    <property type="evidence" value="ECO:0007669"/>
    <property type="project" value="UniProtKB-KW"/>
</dbReference>
<keyword evidence="4 11" id="KW-0812">Transmembrane</keyword>
<feature type="transmembrane region" description="Helical" evidence="11">
    <location>
        <begin position="53"/>
        <end position="76"/>
    </location>
</feature>
<dbReference type="InterPro" id="IPR013099">
    <property type="entry name" value="K_chnl_dom"/>
</dbReference>
<keyword evidence="9 11" id="KW-0472">Membrane</keyword>
<dbReference type="GO" id="GO:0005242">
    <property type="term" value="F:inward rectifier potassium channel activity"/>
    <property type="evidence" value="ECO:0007669"/>
    <property type="project" value="InterPro"/>
</dbReference>
<keyword evidence="10" id="KW-0407">Ion channel</keyword>
<evidence type="ECO:0000256" key="11">
    <source>
        <dbReference type="SAM" id="Phobius"/>
    </source>
</evidence>
<feature type="domain" description="Potassium channel" evidence="12">
    <location>
        <begin position="67"/>
        <end position="140"/>
    </location>
</feature>